<comment type="similarity">
    <text evidence="1">Belongs to the Gfa family.</text>
</comment>
<proteinExistence type="inferred from homology"/>
<dbReference type="Proteomes" id="UP000464468">
    <property type="component" value="Plasmid pC33"/>
</dbReference>
<sequence length="173" mass="18889">MRGDLTGGCLCGAVRYTLRDGFRFRPYACHCTDCQTRTGGAFSKHMLFAKQDLDIAGELDVGSYEQPSGALSSIWGCPNCKVRIFAENDKRPGFASLRCGTLDRSHEVVPAAHLWVSSKQAWVTLPDGVPALAEQPRTQAEWIALVGPTPSWRSALQGFAAKAAMPETTHYRS</sequence>
<dbReference type="SUPFAM" id="SSF51316">
    <property type="entry name" value="Mss4-like"/>
    <property type="match status" value="1"/>
</dbReference>
<dbReference type="AlphaFoldDB" id="A0A7Z2S974"/>
<dbReference type="Gene3D" id="3.90.1590.10">
    <property type="entry name" value="glutathione-dependent formaldehyde- activating enzyme (gfa)"/>
    <property type="match status" value="1"/>
</dbReference>
<dbReference type="PROSITE" id="PS51891">
    <property type="entry name" value="CENP_V_GFA"/>
    <property type="match status" value="1"/>
</dbReference>
<name>A0A7Z2S974_9SPHN</name>
<organism evidence="6 7">
    <name type="scientific">Sphingomonas changnyeongensis</name>
    <dbReference type="NCBI Taxonomy" id="2698679"/>
    <lineage>
        <taxon>Bacteria</taxon>
        <taxon>Pseudomonadati</taxon>
        <taxon>Pseudomonadota</taxon>
        <taxon>Alphaproteobacteria</taxon>
        <taxon>Sphingomonadales</taxon>
        <taxon>Sphingomonadaceae</taxon>
        <taxon>Sphingomonas</taxon>
    </lineage>
</organism>
<dbReference type="Pfam" id="PF04828">
    <property type="entry name" value="GFA"/>
    <property type="match status" value="1"/>
</dbReference>
<accession>A0A7Z2S974</accession>
<evidence type="ECO:0000256" key="2">
    <source>
        <dbReference type="ARBA" id="ARBA00022723"/>
    </source>
</evidence>
<evidence type="ECO:0000313" key="6">
    <source>
        <dbReference type="EMBL" id="QHL92071.1"/>
    </source>
</evidence>
<dbReference type="KEGG" id="schy:GVO57_14425"/>
<keyword evidence="6" id="KW-0614">Plasmid</keyword>
<dbReference type="EMBL" id="CP047896">
    <property type="protein sequence ID" value="QHL92071.1"/>
    <property type="molecule type" value="Genomic_DNA"/>
</dbReference>
<dbReference type="PANTHER" id="PTHR33337:SF40">
    <property type="entry name" value="CENP-V_GFA DOMAIN-CONTAINING PROTEIN-RELATED"/>
    <property type="match status" value="1"/>
</dbReference>
<evidence type="ECO:0000313" key="7">
    <source>
        <dbReference type="Proteomes" id="UP000464468"/>
    </source>
</evidence>
<reference evidence="6 7" key="1">
    <citation type="submission" date="2020-01" db="EMBL/GenBank/DDBJ databases">
        <title>Sphingomonas sp. C33 whole genome sequece.</title>
        <authorList>
            <person name="Park C."/>
        </authorList>
    </citation>
    <scope>NUCLEOTIDE SEQUENCE [LARGE SCALE GENOMIC DNA]</scope>
    <source>
        <strain evidence="6 7">C33</strain>
        <plasmid evidence="7">pc33</plasmid>
    </source>
</reference>
<gene>
    <name evidence="6" type="ORF">GVO57_14425</name>
</gene>
<keyword evidence="7" id="KW-1185">Reference proteome</keyword>
<dbReference type="InterPro" id="IPR011057">
    <property type="entry name" value="Mss4-like_sf"/>
</dbReference>
<keyword evidence="3" id="KW-0862">Zinc</keyword>
<geneLocation type="plasmid" evidence="7">
    <name>pc33</name>
</geneLocation>
<evidence type="ECO:0000256" key="4">
    <source>
        <dbReference type="ARBA" id="ARBA00023239"/>
    </source>
</evidence>
<evidence type="ECO:0000259" key="5">
    <source>
        <dbReference type="PROSITE" id="PS51891"/>
    </source>
</evidence>
<dbReference type="GO" id="GO:0046872">
    <property type="term" value="F:metal ion binding"/>
    <property type="evidence" value="ECO:0007669"/>
    <property type="project" value="UniProtKB-KW"/>
</dbReference>
<evidence type="ECO:0000256" key="1">
    <source>
        <dbReference type="ARBA" id="ARBA00005495"/>
    </source>
</evidence>
<feature type="domain" description="CENP-V/GFA" evidence="5">
    <location>
        <begin position="5"/>
        <end position="123"/>
    </location>
</feature>
<dbReference type="RefSeq" id="WP_160594105.1">
    <property type="nucleotide sequence ID" value="NZ_CP047896.1"/>
</dbReference>
<dbReference type="GO" id="GO:0016846">
    <property type="term" value="F:carbon-sulfur lyase activity"/>
    <property type="evidence" value="ECO:0007669"/>
    <property type="project" value="InterPro"/>
</dbReference>
<dbReference type="InterPro" id="IPR006913">
    <property type="entry name" value="CENP-V/GFA"/>
</dbReference>
<evidence type="ECO:0000256" key="3">
    <source>
        <dbReference type="ARBA" id="ARBA00022833"/>
    </source>
</evidence>
<protein>
    <submittedName>
        <fullName evidence="6">Aldehyde-activating protein</fullName>
    </submittedName>
</protein>
<dbReference type="PANTHER" id="PTHR33337">
    <property type="entry name" value="GFA DOMAIN-CONTAINING PROTEIN"/>
    <property type="match status" value="1"/>
</dbReference>
<keyword evidence="4" id="KW-0456">Lyase</keyword>
<keyword evidence="2" id="KW-0479">Metal-binding</keyword>